<keyword evidence="1" id="KW-0808">Transferase</keyword>
<gene>
    <name evidence="1" type="ORF">EOJ36_09865</name>
</gene>
<dbReference type="EMBL" id="SACY01000004">
    <property type="protein sequence ID" value="RVU24216.1"/>
    <property type="molecule type" value="Genomic_DNA"/>
</dbReference>
<keyword evidence="2" id="KW-1185">Reference proteome</keyword>
<dbReference type="PANTHER" id="PTHR43861">
    <property type="entry name" value="TRANS-ACONITATE 2-METHYLTRANSFERASE-RELATED"/>
    <property type="match status" value="1"/>
</dbReference>
<reference evidence="1 2" key="1">
    <citation type="submission" date="2019-01" db="EMBL/GenBank/DDBJ databases">
        <authorList>
            <person name="Chen W.-M."/>
        </authorList>
    </citation>
    <scope>NUCLEOTIDE SEQUENCE [LARGE SCALE GENOMIC DNA]</scope>
    <source>
        <strain evidence="1 2">FSY-15</strain>
    </source>
</reference>
<comment type="caution">
    <text evidence="1">The sequence shown here is derived from an EMBL/GenBank/DDBJ whole genome shotgun (WGS) entry which is preliminary data.</text>
</comment>
<evidence type="ECO:0000313" key="1">
    <source>
        <dbReference type="EMBL" id="RVU24216.1"/>
    </source>
</evidence>
<proteinExistence type="predicted"/>
<accession>A0A437PPH7</accession>
<dbReference type="RefSeq" id="WP_127804871.1">
    <property type="nucleotide sequence ID" value="NZ_SACY01000004.1"/>
</dbReference>
<dbReference type="PANTHER" id="PTHR43861:SF6">
    <property type="entry name" value="METHYLTRANSFERASE TYPE 11"/>
    <property type="match status" value="1"/>
</dbReference>
<keyword evidence="1" id="KW-0489">Methyltransferase</keyword>
<evidence type="ECO:0000313" key="2">
    <source>
        <dbReference type="Proteomes" id="UP000282832"/>
    </source>
</evidence>
<dbReference type="GO" id="GO:0008168">
    <property type="term" value="F:methyltransferase activity"/>
    <property type="evidence" value="ECO:0007669"/>
    <property type="project" value="UniProtKB-KW"/>
</dbReference>
<dbReference type="GO" id="GO:0032259">
    <property type="term" value="P:methylation"/>
    <property type="evidence" value="ECO:0007669"/>
    <property type="project" value="UniProtKB-KW"/>
</dbReference>
<dbReference type="AlphaFoldDB" id="A0A437PPH7"/>
<dbReference type="CDD" id="cd02440">
    <property type="entry name" value="AdoMet_MTases"/>
    <property type="match status" value="1"/>
</dbReference>
<dbReference type="OrthoDB" id="2370471at2"/>
<dbReference type="InterPro" id="IPR029063">
    <property type="entry name" value="SAM-dependent_MTases_sf"/>
</dbReference>
<dbReference type="Pfam" id="PF13489">
    <property type="entry name" value="Methyltransf_23"/>
    <property type="match status" value="1"/>
</dbReference>
<dbReference type="SUPFAM" id="SSF53335">
    <property type="entry name" value="S-adenosyl-L-methionine-dependent methyltransferases"/>
    <property type="match status" value="1"/>
</dbReference>
<dbReference type="Proteomes" id="UP000282832">
    <property type="component" value="Unassembled WGS sequence"/>
</dbReference>
<organism evidence="1 2">
    <name type="scientific">Sandaracinomonas limnophila</name>
    <dbReference type="NCBI Taxonomy" id="1862386"/>
    <lineage>
        <taxon>Bacteria</taxon>
        <taxon>Pseudomonadati</taxon>
        <taxon>Bacteroidota</taxon>
        <taxon>Cytophagia</taxon>
        <taxon>Cytophagales</taxon>
        <taxon>Flectobacillaceae</taxon>
        <taxon>Sandaracinomonas</taxon>
    </lineage>
</organism>
<sequence>MEIISNCPICQSQHIESFLEAKDYTVSGEFFKIVQCRSCDFLFTNPRPLAKEAGKYYQSETYISHSNTKEGIVNKLYHWVRNFTLQQKINWIRSYKNSNKLLDIGCGNGHFLQACQSAGWDVRGMELDPQTAAKATELTKAKIAGKLSEIESQEKFQIISLWHVLEHVYELDEYFTFFKKHLNENGKLLIAVPNPKSHDAEKFKSHWAAYDVPRHIHHFTPKTIQFLASKYGFKLVKTRGLLFDSFYISILSNEYQSGKKKLLASFITGAFSNLKAFIFNGNYSSNLYIFENE</sequence>
<dbReference type="Gene3D" id="3.40.50.150">
    <property type="entry name" value="Vaccinia Virus protein VP39"/>
    <property type="match status" value="1"/>
</dbReference>
<name>A0A437PPH7_9BACT</name>
<protein>
    <submittedName>
        <fullName evidence="1">Class I SAM-dependent methyltransferase</fullName>
    </submittedName>
</protein>